<dbReference type="GeneID" id="95764891"/>
<keyword evidence="4" id="KW-1185">Reference proteome</keyword>
<comment type="caution">
    <text evidence="1">The sequence shown here is derived from an EMBL/GenBank/DDBJ whole genome shotgun (WGS) entry which is preliminary data.</text>
</comment>
<organism evidence="1 3">
    <name type="scientific">Xanthobacter flavus</name>
    <dbReference type="NCBI Taxonomy" id="281"/>
    <lineage>
        <taxon>Bacteria</taxon>
        <taxon>Pseudomonadati</taxon>
        <taxon>Pseudomonadota</taxon>
        <taxon>Alphaproteobacteria</taxon>
        <taxon>Hyphomicrobiales</taxon>
        <taxon>Xanthobacteraceae</taxon>
        <taxon>Xanthobacter</taxon>
    </lineage>
</organism>
<dbReference type="EMBL" id="JAVDPY010000009">
    <property type="protein sequence ID" value="MDR6335956.1"/>
    <property type="molecule type" value="Genomic_DNA"/>
</dbReference>
<evidence type="ECO:0000313" key="1">
    <source>
        <dbReference type="EMBL" id="GLI24445.1"/>
    </source>
</evidence>
<proteinExistence type="predicted"/>
<dbReference type="RefSeq" id="WP_281809212.1">
    <property type="nucleotide sequence ID" value="NZ_BSDO01000007.1"/>
</dbReference>
<evidence type="ECO:0000313" key="3">
    <source>
        <dbReference type="Proteomes" id="UP001144397"/>
    </source>
</evidence>
<dbReference type="Proteomes" id="UP001144397">
    <property type="component" value="Unassembled WGS sequence"/>
</dbReference>
<reference evidence="2 4" key="2">
    <citation type="submission" date="2023-07" db="EMBL/GenBank/DDBJ databases">
        <title>Genomic Encyclopedia of Type Strains, Phase IV (KMG-IV): sequencing the most valuable type-strain genomes for metagenomic binning, comparative biology and taxonomic classification.</title>
        <authorList>
            <person name="Goeker M."/>
        </authorList>
    </citation>
    <scope>NUCLEOTIDE SEQUENCE [LARGE SCALE GENOMIC DNA]</scope>
    <source>
        <strain evidence="2 4">DSM 338</strain>
    </source>
</reference>
<evidence type="ECO:0000313" key="4">
    <source>
        <dbReference type="Proteomes" id="UP001245370"/>
    </source>
</evidence>
<gene>
    <name evidence="2" type="ORF">GGQ86_004454</name>
    <name evidence="1" type="ORF">XFLAVUS301_41190</name>
</gene>
<accession>A0A9W6CQ77</accession>
<name>A0A9W6CQ77_XANFL</name>
<dbReference type="EMBL" id="BSDO01000007">
    <property type="protein sequence ID" value="GLI24445.1"/>
    <property type="molecule type" value="Genomic_DNA"/>
</dbReference>
<evidence type="ECO:0000313" key="2">
    <source>
        <dbReference type="EMBL" id="MDR6335956.1"/>
    </source>
</evidence>
<reference evidence="1" key="1">
    <citation type="submission" date="2022-12" db="EMBL/GenBank/DDBJ databases">
        <title>Reference genome sequencing for broad-spectrum identification of bacterial and archaeal isolates by mass spectrometry.</title>
        <authorList>
            <person name="Sekiguchi Y."/>
            <person name="Tourlousse D.M."/>
        </authorList>
    </citation>
    <scope>NUCLEOTIDE SEQUENCE</scope>
    <source>
        <strain evidence="1">301</strain>
    </source>
</reference>
<dbReference type="Proteomes" id="UP001245370">
    <property type="component" value="Unassembled WGS sequence"/>
</dbReference>
<protein>
    <submittedName>
        <fullName evidence="1">Uncharacterized protein</fullName>
    </submittedName>
</protein>
<dbReference type="AlphaFoldDB" id="A0A9W6CQ77"/>
<sequence>MTDHSEAAQIAPEAIARWTGLAGDAPLRIALTRTDLDNLLLGLRTLAIGQSELAAALVAHLNQDPGACHEAVMHAGELSRAAFGRINAFAGAIMAGAVPER</sequence>